<protein>
    <submittedName>
        <fullName evidence="1">Uncharacterized protein</fullName>
    </submittedName>
</protein>
<reference evidence="1 2" key="1">
    <citation type="submission" date="2015-02" db="EMBL/GenBank/DDBJ databases">
        <title>Improved understanding of the partial-nitritation anammox process through 23 genomes representing the majority of the microbial community.</title>
        <authorList>
            <person name="Speth D.R."/>
            <person name="In T Zandt M."/>
            <person name="Guerrero Cruz S."/>
            <person name="Jetten M.S."/>
            <person name="Dutilh B.E."/>
        </authorList>
    </citation>
    <scope>NUCLEOTIDE SEQUENCE [LARGE SCALE GENOMIC DNA]</scope>
    <source>
        <strain evidence="1">OLB21</strain>
    </source>
</reference>
<evidence type="ECO:0000313" key="1">
    <source>
        <dbReference type="EMBL" id="KXK09622.1"/>
    </source>
</evidence>
<sequence>MQVNPFENPVVSVVADAESLRKANSIQAEVYANANNGDYVLGFSDKMVIYRRETGEIIYQGESPGVLLNKNQQALRDSVVNAAVSAGLISQNTDANPQMSVVTDPTVLQKQDPEFYAKAKAGDIIAIFAEQQLILLVRTSAGQATIVERGVYNTQISRN</sequence>
<accession>A0A136KJM1</accession>
<dbReference type="Proteomes" id="UP000070449">
    <property type="component" value="Unassembled WGS sequence"/>
</dbReference>
<organism evidence="1 2">
    <name type="scientific">candidate division WS6 bacterium OLB21</name>
    <dbReference type="NCBI Taxonomy" id="1617427"/>
    <lineage>
        <taxon>Bacteria</taxon>
        <taxon>Candidatus Dojkabacteria</taxon>
    </lineage>
</organism>
<comment type="caution">
    <text evidence="1">The sequence shown here is derived from an EMBL/GenBank/DDBJ whole genome shotgun (WGS) entry which is preliminary data.</text>
</comment>
<proteinExistence type="predicted"/>
<gene>
    <name evidence="1" type="ORF">UZ20_WS6002000426</name>
</gene>
<dbReference type="AlphaFoldDB" id="A0A136KJM1"/>
<name>A0A136KJM1_9BACT</name>
<dbReference type="EMBL" id="JYPD01000014">
    <property type="protein sequence ID" value="KXK09622.1"/>
    <property type="molecule type" value="Genomic_DNA"/>
</dbReference>
<dbReference type="STRING" id="1617427.UZ20_WS6002000426"/>
<evidence type="ECO:0000313" key="2">
    <source>
        <dbReference type="Proteomes" id="UP000070449"/>
    </source>
</evidence>